<reference evidence="1 2" key="1">
    <citation type="submission" date="2020-04" db="EMBL/GenBank/DDBJ databases">
        <title>Acinetobacter Taxon 24.</title>
        <authorList>
            <person name="Nemec A."/>
            <person name="Radolfova-Krizova L."/>
            <person name="Higgins P.G."/>
            <person name="Spanelova P."/>
        </authorList>
    </citation>
    <scope>NUCLEOTIDE SEQUENCE [LARGE SCALE GENOMIC DNA]</scope>
    <source>
        <strain evidence="1 2">ANC 4279</strain>
    </source>
</reference>
<keyword evidence="2" id="KW-1185">Reference proteome</keyword>
<name>A0ABX1V3L2_9GAMM</name>
<dbReference type="EMBL" id="JABERG010000016">
    <property type="protein sequence ID" value="NNH88210.1"/>
    <property type="molecule type" value="Genomic_DNA"/>
</dbReference>
<organism evidence="1 2">
    <name type="scientific">Acinetobacter terrae</name>
    <dbReference type="NCBI Taxonomy" id="2731247"/>
    <lineage>
        <taxon>Bacteria</taxon>
        <taxon>Pseudomonadati</taxon>
        <taxon>Pseudomonadota</taxon>
        <taxon>Gammaproteobacteria</taxon>
        <taxon>Moraxellales</taxon>
        <taxon>Moraxellaceae</taxon>
        <taxon>Acinetobacter</taxon>
        <taxon>Acinetobacter Taxon 24</taxon>
    </lineage>
</organism>
<evidence type="ECO:0000313" key="1">
    <source>
        <dbReference type="EMBL" id="NNH88210.1"/>
    </source>
</evidence>
<comment type="caution">
    <text evidence="1">The sequence shown here is derived from an EMBL/GenBank/DDBJ whole genome shotgun (WGS) entry which is preliminary data.</text>
</comment>
<protein>
    <submittedName>
        <fullName evidence="1">Uncharacterized protein</fullName>
    </submittedName>
</protein>
<accession>A0ABX1V3L2</accession>
<gene>
    <name evidence="1" type="ORF">HLH13_10950</name>
</gene>
<dbReference type="Proteomes" id="UP000546536">
    <property type="component" value="Unassembled WGS sequence"/>
</dbReference>
<dbReference type="RefSeq" id="WP_171544713.1">
    <property type="nucleotide sequence ID" value="NZ_JABERG010000016.1"/>
</dbReference>
<proteinExistence type="predicted"/>
<sequence>MSIINLTKNEYKNNQREISRLLGECITTAATQMGSMRGVLTGDKRDLVTSKDTNKAA</sequence>
<evidence type="ECO:0000313" key="2">
    <source>
        <dbReference type="Proteomes" id="UP000546536"/>
    </source>
</evidence>